<dbReference type="EMBL" id="DVFJ01000009">
    <property type="protein sequence ID" value="HIQ71186.1"/>
    <property type="molecule type" value="Genomic_DNA"/>
</dbReference>
<keyword evidence="4 7" id="KW-0326">Glycosidase</keyword>
<sequence length="310" mass="35732">MRMKLYQRKPGDPAPTGQPDPYMIRVGDFYYVYATHDEGVQLYRSRVLTEGWEYLGLCYTRPGEKQFWAPAVMPFEGKYYLYYSSMPEGSEDTHQQRIQVAVGDSPEGPFAFVREMLPPFSIDAHAVSTDSGLYLFYSVNDYEAERAGTLIVADRLTDPCHVEGAPVVIVRPTIDEEIFQRDRFRKGQHWHTIEGAFYFREGDWHYVMYSGSAYTNETYFIGYSVAQGEGDLRSLAWRKHPDDHTYSPLVCRNAFVEGTGHNSVVREGDAYYVVYHGRDRDADRSQGDVRVMRADRMTVQGPELRVEITR</sequence>
<dbReference type="GO" id="GO:0005975">
    <property type="term" value="P:carbohydrate metabolic process"/>
    <property type="evidence" value="ECO:0007669"/>
    <property type="project" value="InterPro"/>
</dbReference>
<evidence type="ECO:0000313" key="9">
    <source>
        <dbReference type="EMBL" id="HIQ71186.1"/>
    </source>
</evidence>
<feature type="region of interest" description="Disordered" evidence="8">
    <location>
        <begin position="1"/>
        <end position="20"/>
    </location>
</feature>
<reference evidence="9" key="2">
    <citation type="journal article" date="2021" name="PeerJ">
        <title>Extensive microbial diversity within the chicken gut microbiome revealed by metagenomics and culture.</title>
        <authorList>
            <person name="Gilroy R."/>
            <person name="Ravi A."/>
            <person name="Getino M."/>
            <person name="Pursley I."/>
            <person name="Horton D.L."/>
            <person name="Alikhan N.F."/>
            <person name="Baker D."/>
            <person name="Gharbi K."/>
            <person name="Hall N."/>
            <person name="Watson M."/>
            <person name="Adriaenssens E.M."/>
            <person name="Foster-Nyarko E."/>
            <person name="Jarju S."/>
            <person name="Secka A."/>
            <person name="Antonio M."/>
            <person name="Oren A."/>
            <person name="Chaudhuri R.R."/>
            <person name="La Ragione R."/>
            <person name="Hildebrand F."/>
            <person name="Pallen M.J."/>
        </authorList>
    </citation>
    <scope>NUCLEOTIDE SEQUENCE</scope>
    <source>
        <strain evidence="9">ChiSxjej2B14-6234</strain>
    </source>
</reference>
<keyword evidence="2" id="KW-0732">Signal</keyword>
<dbReference type="PANTHER" id="PTHR43817:SF1">
    <property type="entry name" value="HYDROLASE, FAMILY 43, PUTATIVE (AFU_ORTHOLOGUE AFUA_3G01660)-RELATED"/>
    <property type="match status" value="1"/>
</dbReference>
<dbReference type="PANTHER" id="PTHR43817">
    <property type="entry name" value="GLYCOSYL HYDROLASE"/>
    <property type="match status" value="1"/>
</dbReference>
<dbReference type="GO" id="GO:0004553">
    <property type="term" value="F:hydrolase activity, hydrolyzing O-glycosyl compounds"/>
    <property type="evidence" value="ECO:0007669"/>
    <property type="project" value="InterPro"/>
</dbReference>
<evidence type="ECO:0000256" key="8">
    <source>
        <dbReference type="SAM" id="MobiDB-lite"/>
    </source>
</evidence>
<comment type="caution">
    <text evidence="9">The sequence shown here is derived from an EMBL/GenBank/DDBJ whole genome shotgun (WGS) entry which is preliminary data.</text>
</comment>
<evidence type="ECO:0000256" key="6">
    <source>
        <dbReference type="PIRSR" id="PIRSR606710-2"/>
    </source>
</evidence>
<accession>A0A9D0Z8J3</accession>
<feature type="active site" description="Proton donor" evidence="5">
    <location>
        <position position="194"/>
    </location>
</feature>
<protein>
    <submittedName>
        <fullName evidence="9">Glycoside hydrolase family 43 protein</fullName>
    </submittedName>
</protein>
<evidence type="ECO:0000256" key="4">
    <source>
        <dbReference type="ARBA" id="ARBA00023295"/>
    </source>
</evidence>
<keyword evidence="3 7" id="KW-0378">Hydrolase</keyword>
<dbReference type="InterPro" id="IPR023296">
    <property type="entry name" value="Glyco_hydro_beta-prop_sf"/>
</dbReference>
<evidence type="ECO:0000256" key="7">
    <source>
        <dbReference type="RuleBase" id="RU361187"/>
    </source>
</evidence>
<evidence type="ECO:0000313" key="10">
    <source>
        <dbReference type="Proteomes" id="UP000886887"/>
    </source>
</evidence>
<evidence type="ECO:0000256" key="3">
    <source>
        <dbReference type="ARBA" id="ARBA00022801"/>
    </source>
</evidence>
<dbReference type="Pfam" id="PF04616">
    <property type="entry name" value="Glyco_hydro_43"/>
    <property type="match status" value="1"/>
</dbReference>
<dbReference type="Proteomes" id="UP000886887">
    <property type="component" value="Unassembled WGS sequence"/>
</dbReference>
<dbReference type="AlphaFoldDB" id="A0A9D0Z8J3"/>
<feature type="active site" description="Proton acceptor" evidence="5">
    <location>
        <position position="20"/>
    </location>
</feature>
<evidence type="ECO:0000256" key="1">
    <source>
        <dbReference type="ARBA" id="ARBA00009865"/>
    </source>
</evidence>
<dbReference type="CDD" id="cd08991">
    <property type="entry name" value="GH43_HoAraf43-like"/>
    <property type="match status" value="1"/>
</dbReference>
<organism evidence="9 10">
    <name type="scientific">Candidatus Onthenecus intestinigallinarum</name>
    <dbReference type="NCBI Taxonomy" id="2840875"/>
    <lineage>
        <taxon>Bacteria</taxon>
        <taxon>Bacillati</taxon>
        <taxon>Bacillota</taxon>
        <taxon>Clostridia</taxon>
        <taxon>Eubacteriales</taxon>
        <taxon>Candidatus Onthenecus</taxon>
    </lineage>
</organism>
<dbReference type="InterPro" id="IPR006710">
    <property type="entry name" value="Glyco_hydro_43"/>
</dbReference>
<gene>
    <name evidence="9" type="ORF">IAB73_03125</name>
</gene>
<comment type="similarity">
    <text evidence="1 7">Belongs to the glycosyl hydrolase 43 family.</text>
</comment>
<dbReference type="Gene3D" id="2.115.10.20">
    <property type="entry name" value="Glycosyl hydrolase domain, family 43"/>
    <property type="match status" value="1"/>
</dbReference>
<evidence type="ECO:0000256" key="5">
    <source>
        <dbReference type="PIRSR" id="PIRSR606710-1"/>
    </source>
</evidence>
<reference evidence="9" key="1">
    <citation type="submission" date="2020-10" db="EMBL/GenBank/DDBJ databases">
        <authorList>
            <person name="Gilroy R."/>
        </authorList>
    </citation>
    <scope>NUCLEOTIDE SEQUENCE</scope>
    <source>
        <strain evidence="9">ChiSxjej2B14-6234</strain>
    </source>
</reference>
<evidence type="ECO:0000256" key="2">
    <source>
        <dbReference type="ARBA" id="ARBA00022729"/>
    </source>
</evidence>
<proteinExistence type="inferred from homology"/>
<name>A0A9D0Z8J3_9FIRM</name>
<dbReference type="SUPFAM" id="SSF75005">
    <property type="entry name" value="Arabinanase/levansucrase/invertase"/>
    <property type="match status" value="1"/>
</dbReference>
<feature type="site" description="Important for catalytic activity, responsible for pKa modulation of the active site Glu and correct orientation of both the proton donor and substrate" evidence="6">
    <location>
        <position position="123"/>
    </location>
</feature>